<proteinExistence type="predicted"/>
<reference evidence="1 2" key="1">
    <citation type="submission" date="2022-12" db="EMBL/GenBank/DDBJ databases">
        <title>Genomic features and morphological characterization of a novel Knufia sp. strain isolated from spacecraft assembly facility.</title>
        <authorList>
            <person name="Teixeira M."/>
            <person name="Chander A.M."/>
            <person name="Stajich J.E."/>
            <person name="Venkateswaran K."/>
        </authorList>
    </citation>
    <scope>NUCLEOTIDE SEQUENCE [LARGE SCALE GENOMIC DNA]</scope>
    <source>
        <strain evidence="1 2">FJI-L2-BK-P2</strain>
    </source>
</reference>
<dbReference type="AlphaFoldDB" id="A0AAN8EZF0"/>
<name>A0AAN8EZF0_9EURO</name>
<organism evidence="1 2">
    <name type="scientific">Knufia fluminis</name>
    <dbReference type="NCBI Taxonomy" id="191047"/>
    <lineage>
        <taxon>Eukaryota</taxon>
        <taxon>Fungi</taxon>
        <taxon>Dikarya</taxon>
        <taxon>Ascomycota</taxon>
        <taxon>Pezizomycotina</taxon>
        <taxon>Eurotiomycetes</taxon>
        <taxon>Chaetothyriomycetidae</taxon>
        <taxon>Chaetothyriales</taxon>
        <taxon>Trichomeriaceae</taxon>
        <taxon>Knufia</taxon>
    </lineage>
</organism>
<comment type="caution">
    <text evidence="1">The sequence shown here is derived from an EMBL/GenBank/DDBJ whole genome shotgun (WGS) entry which is preliminary data.</text>
</comment>
<protein>
    <submittedName>
        <fullName evidence="1">Uncharacterized protein</fullName>
    </submittedName>
</protein>
<accession>A0AAN8EZF0</accession>
<gene>
    <name evidence="1" type="ORF">OHC33_001520</name>
</gene>
<dbReference type="Proteomes" id="UP001316803">
    <property type="component" value="Unassembled WGS sequence"/>
</dbReference>
<sequence length="124" mass="14925">MDRDEAIMNESAYNDAQDQLDKIKNEIEHYSGLDETYSKQIEWLKGQRKNSEAKQQRRVVRKALNEFEAHIEAPFFYYGQHADSEQDKEEDYPLDFPPAEWLDLNLYPYRIVPNDAFDVWYEIR</sequence>
<evidence type="ECO:0000313" key="2">
    <source>
        <dbReference type="Proteomes" id="UP001316803"/>
    </source>
</evidence>
<evidence type="ECO:0000313" key="1">
    <source>
        <dbReference type="EMBL" id="KAK5957151.1"/>
    </source>
</evidence>
<dbReference type="EMBL" id="JAKLMC020000003">
    <property type="protein sequence ID" value="KAK5957151.1"/>
    <property type="molecule type" value="Genomic_DNA"/>
</dbReference>
<keyword evidence="2" id="KW-1185">Reference proteome</keyword>